<dbReference type="RefSeq" id="WP_218141306.1">
    <property type="nucleotide sequence ID" value="NZ_FNXF01000003.1"/>
</dbReference>
<evidence type="ECO:0000313" key="1">
    <source>
        <dbReference type="EMBL" id="SEH72939.1"/>
    </source>
</evidence>
<dbReference type="EMBL" id="FNXF01000003">
    <property type="protein sequence ID" value="SEH72939.1"/>
    <property type="molecule type" value="Genomic_DNA"/>
</dbReference>
<protein>
    <submittedName>
        <fullName evidence="1">Mu-like prophage I protein</fullName>
    </submittedName>
</protein>
<sequence length="325" mass="35652">MTIKQQSVKTITALCFNMMPMEADATGIWLPMVPAGPFQGLDGRSWMNNNPEAVVARFVKKRPFDMEHSTHIKAPQGEPAPAYGWITKVENREGEIWAFVEWNVEGAEVLEKKKYAFYSPSFSYDPTGQVLALVSAALTNDPNLNVPALNRKTEDNPMKLHPLIVAALGIAAEATEEQAVVAINALKQDKDIALNRANQPDLNKFVPIETHTVALNRASTAEAELKAIADKEIDALVQTAITEGKVAPANKDMFVSMCRAEGGIEQFKKFVGTAPAIATNSQTKQPVDTNGKPVLEEHEIAMCRKMHVTQEEYIAAKQQLNLGAK</sequence>
<gene>
    <name evidence="1" type="ORF">SAMN05660691_01076</name>
</gene>
<dbReference type="STRING" id="173990.SAMN05660691_01076"/>
<proteinExistence type="predicted"/>
<organism evidence="1 2">
    <name type="scientific">Rheinheimera pacifica</name>
    <dbReference type="NCBI Taxonomy" id="173990"/>
    <lineage>
        <taxon>Bacteria</taxon>
        <taxon>Pseudomonadati</taxon>
        <taxon>Pseudomonadota</taxon>
        <taxon>Gammaproteobacteria</taxon>
        <taxon>Chromatiales</taxon>
        <taxon>Chromatiaceae</taxon>
        <taxon>Rheinheimera</taxon>
    </lineage>
</organism>
<reference evidence="2" key="1">
    <citation type="submission" date="2016-10" db="EMBL/GenBank/DDBJ databases">
        <authorList>
            <person name="Varghese N."/>
            <person name="Submissions S."/>
        </authorList>
    </citation>
    <scope>NUCLEOTIDE SEQUENCE [LARGE SCALE GENOMIC DNA]</scope>
    <source>
        <strain evidence="2">DSM 17616</strain>
    </source>
</reference>
<dbReference type="Pfam" id="PF10123">
    <property type="entry name" value="Mu-like_Pro"/>
    <property type="match status" value="1"/>
</dbReference>
<name>A0A1H6KH56_9GAMM</name>
<dbReference type="PIRSF" id="PIRSF016624">
    <property type="entry name" value="Mu_prophg_I"/>
    <property type="match status" value="1"/>
</dbReference>
<dbReference type="AlphaFoldDB" id="A0A1H6KH56"/>
<dbReference type="InterPro" id="IPR012106">
    <property type="entry name" value="Phage_Mu_Gp1"/>
</dbReference>
<accession>A0A1H6KH56</accession>
<evidence type="ECO:0000313" key="2">
    <source>
        <dbReference type="Proteomes" id="UP000199371"/>
    </source>
</evidence>
<dbReference type="Proteomes" id="UP000199371">
    <property type="component" value="Unassembled WGS sequence"/>
</dbReference>
<keyword evidence="2" id="KW-1185">Reference proteome</keyword>